<evidence type="ECO:0000259" key="1">
    <source>
        <dbReference type="PROSITE" id="PS50805"/>
    </source>
</evidence>
<dbReference type="AlphaFoldDB" id="A6KBB0"/>
<dbReference type="SUPFAM" id="SSF109640">
    <property type="entry name" value="KRAB domain (Kruppel-associated box)"/>
    <property type="match status" value="1"/>
</dbReference>
<organism evidence="2 3">
    <name type="scientific">Rattus norvegicus</name>
    <name type="common">Rat</name>
    <dbReference type="NCBI Taxonomy" id="10116"/>
    <lineage>
        <taxon>Eukaryota</taxon>
        <taxon>Metazoa</taxon>
        <taxon>Chordata</taxon>
        <taxon>Craniata</taxon>
        <taxon>Vertebrata</taxon>
        <taxon>Euteleostomi</taxon>
        <taxon>Mammalia</taxon>
        <taxon>Eutheria</taxon>
        <taxon>Euarchontoglires</taxon>
        <taxon>Glires</taxon>
        <taxon>Rodentia</taxon>
        <taxon>Myomorpha</taxon>
        <taxon>Muroidea</taxon>
        <taxon>Muridae</taxon>
        <taxon>Murinae</taxon>
        <taxon>Rattus</taxon>
    </lineage>
</organism>
<dbReference type="CDD" id="cd07765">
    <property type="entry name" value="KRAB_A-box"/>
    <property type="match status" value="1"/>
</dbReference>
<accession>A6KBB0</accession>
<feature type="domain" description="KRAB" evidence="1">
    <location>
        <begin position="13"/>
        <end position="92"/>
    </location>
</feature>
<dbReference type="Gene3D" id="6.10.140.140">
    <property type="match status" value="1"/>
</dbReference>
<name>A6KBB0_RAT</name>
<dbReference type="PROSITE" id="PS50805">
    <property type="entry name" value="KRAB"/>
    <property type="match status" value="1"/>
</dbReference>
<proteinExistence type="predicted"/>
<reference evidence="2 3" key="1">
    <citation type="submission" date="2005-09" db="EMBL/GenBank/DDBJ databases">
        <authorList>
            <person name="Mural R.J."/>
            <person name="Li P.W."/>
            <person name="Adams M.D."/>
            <person name="Amanatides P.G."/>
            <person name="Baden-Tillson H."/>
            <person name="Barnstead M."/>
            <person name="Chin S.H."/>
            <person name="Dew I."/>
            <person name="Evans C.A."/>
            <person name="Ferriera S."/>
            <person name="Flanigan M."/>
            <person name="Fosler C."/>
            <person name="Glodek A."/>
            <person name="Gu Z."/>
            <person name="Holt R.A."/>
            <person name="Jennings D."/>
            <person name="Kraft C.L."/>
            <person name="Lu F."/>
            <person name="Nguyen T."/>
            <person name="Nusskern D.R."/>
            <person name="Pfannkoch C.M."/>
            <person name="Sitter C."/>
            <person name="Sutton G.G."/>
            <person name="Venter J.C."/>
            <person name="Wang Z."/>
            <person name="Woodage T."/>
            <person name="Zheng X.H."/>
            <person name="Zhong F."/>
        </authorList>
    </citation>
    <scope>NUCLEOTIDE SEQUENCE [LARGE SCALE GENOMIC DNA]</scope>
    <source>
        <strain>BN</strain>
        <strain evidence="3">Sprague-Dawley</strain>
    </source>
</reference>
<dbReference type="InterPro" id="IPR001909">
    <property type="entry name" value="KRAB"/>
</dbReference>
<dbReference type="PANTHER" id="PTHR23232">
    <property type="entry name" value="KRAB DOMAIN C2H2 ZINC FINGER"/>
    <property type="match status" value="1"/>
</dbReference>
<gene>
    <name evidence="2" type="ORF">rCG_23000</name>
</gene>
<dbReference type="GO" id="GO:0006355">
    <property type="term" value="P:regulation of DNA-templated transcription"/>
    <property type="evidence" value="ECO:0007669"/>
    <property type="project" value="InterPro"/>
</dbReference>
<dbReference type="InterPro" id="IPR050169">
    <property type="entry name" value="Krueppel_C2H2_ZnF"/>
</dbReference>
<sequence>MNSSLVNTPQCLLTFKDVAVDFSQDEWEYLDCAQRALYVDVMLENYKNLFFVESHHLCHKYENILDEDTQCIVHKHVNIQSYKCHELGNPIPESIQSISHKTSHRDISLES</sequence>
<protein>
    <submittedName>
        <fullName evidence="2">RCG23000</fullName>
    </submittedName>
</protein>
<evidence type="ECO:0000313" key="2">
    <source>
        <dbReference type="EMBL" id="EDL99756.1"/>
    </source>
</evidence>
<dbReference type="EMBL" id="CH474033">
    <property type="protein sequence ID" value="EDL99756.1"/>
    <property type="molecule type" value="Genomic_DNA"/>
</dbReference>
<dbReference type="Pfam" id="PF01352">
    <property type="entry name" value="KRAB"/>
    <property type="match status" value="1"/>
</dbReference>
<feature type="non-terminal residue" evidence="2">
    <location>
        <position position="111"/>
    </location>
</feature>
<evidence type="ECO:0000313" key="3">
    <source>
        <dbReference type="Proteomes" id="UP000234681"/>
    </source>
</evidence>
<dbReference type="PANTHER" id="PTHR23232:SF163">
    <property type="entry name" value="ZINC FINGER PROTEIN 589"/>
    <property type="match status" value="1"/>
</dbReference>
<dbReference type="SMART" id="SM00349">
    <property type="entry name" value="KRAB"/>
    <property type="match status" value="1"/>
</dbReference>
<dbReference type="Proteomes" id="UP000234681">
    <property type="component" value="Chromosome 1"/>
</dbReference>
<dbReference type="InterPro" id="IPR036051">
    <property type="entry name" value="KRAB_dom_sf"/>
</dbReference>